<protein>
    <submittedName>
        <fullName evidence="1">Uncharacterized protein</fullName>
    </submittedName>
</protein>
<reference evidence="1 2" key="1">
    <citation type="submission" date="2020-01" db="EMBL/GenBank/DDBJ databases">
        <title>Muricauda sediminis sp.nov. 40Bstr401.</title>
        <authorList>
            <person name="Xue Z."/>
            <person name="Zhu S."/>
            <person name="Ren N."/>
            <person name="Chen T."/>
            <person name="Chen X."/>
            <person name="Chen J."/>
            <person name="Yang J."/>
        </authorList>
    </citation>
    <scope>NUCLEOTIDE SEQUENCE [LARGE SCALE GENOMIC DNA]</scope>
    <source>
        <strain evidence="1 2">40Bstr401</strain>
    </source>
</reference>
<dbReference type="Proteomes" id="UP000468707">
    <property type="component" value="Unassembled WGS sequence"/>
</dbReference>
<proteinExistence type="predicted"/>
<evidence type="ECO:0000313" key="1">
    <source>
        <dbReference type="EMBL" id="NDV42070.1"/>
    </source>
</evidence>
<dbReference type="RefSeq" id="WP_163632486.1">
    <property type="nucleotide sequence ID" value="NZ_JAAAMI010000001.1"/>
</dbReference>
<dbReference type="EMBL" id="JAAAMI010000001">
    <property type="protein sequence ID" value="NDV42070.1"/>
    <property type="molecule type" value="Genomic_DNA"/>
</dbReference>
<sequence length="198" mass="22472">MKTKFHLTMTLIVAFIFCIISCSNENEGIKDFQVRSVDNCTESSIEELKLAFCLLDSMGVAKTQFKEGENIVFSLALTNTSKDTIIIKQNIIDEHFFRVTEKSQQQNMGTPQTGAWCEFSNAPREIVIGPSETFQLTCPWILTKSLKPVYPLCKGQSNEYLPIGEYDVEHNLNFSFTVSQNEISTNNDFKPKITFTIN</sequence>
<organism evidence="1 2">
    <name type="scientific">Flagellimonas sediminis</name>
    <dbReference type="NCBI Taxonomy" id="2696468"/>
    <lineage>
        <taxon>Bacteria</taxon>
        <taxon>Pseudomonadati</taxon>
        <taxon>Bacteroidota</taxon>
        <taxon>Flavobacteriia</taxon>
        <taxon>Flavobacteriales</taxon>
        <taxon>Flavobacteriaceae</taxon>
        <taxon>Flagellimonas</taxon>
    </lineage>
</organism>
<accession>A0A6I5KYU8</accession>
<keyword evidence="2" id="KW-1185">Reference proteome</keyword>
<evidence type="ECO:0000313" key="2">
    <source>
        <dbReference type="Proteomes" id="UP000468707"/>
    </source>
</evidence>
<gene>
    <name evidence="1" type="ORF">GTK07_01920</name>
</gene>
<comment type="caution">
    <text evidence="1">The sequence shown here is derived from an EMBL/GenBank/DDBJ whole genome shotgun (WGS) entry which is preliminary data.</text>
</comment>
<dbReference type="AlphaFoldDB" id="A0A6I5KYU8"/>
<name>A0A6I5KYU8_9FLAO</name>